<keyword evidence="1" id="KW-0540">Nuclease</keyword>
<keyword evidence="6" id="KW-0234">DNA repair</keyword>
<dbReference type="OrthoDB" id="9782576at2"/>
<sequence length="418" mass="48734">MSIGYACLTMGVLNTDQKNCLLKNATTDKLSELIKHNLTSLENIIEYNIKNKIKLFRISSDIIPFGSSMANTLSWWEEFAPHFKRIGEKIKSNGIRVSMHPGQYTVLNSPSEEVVERAIADLNYHARVLDSLDMDASSKIILHIGGVYNDKKLATERFISNYRLLEDNVKQRLVIENDDKSYTIEEVLNIGNKLKIPVIYDNLHNAINSPELIETDSYWIRECNKTWQEKDGKQKIHYSQQDPLKKAGSHSKTIRIIEFLQFYTNLEDKDIDIMLEVKDKNLSAIKCINSISSSKKIKRLEEEWSRYKYTVLEYAPVNYTEIRHLLKNKSDYPVVAFYNLIEGALEKEPIPGDLLNSALHVWGYFKKIVTKQEKDSFLKNIEKYKQGKVKIKTIKNFLWKLTLKYEQDYLLNSFYFFL</sequence>
<evidence type="ECO:0000256" key="2">
    <source>
        <dbReference type="ARBA" id="ARBA00022759"/>
    </source>
</evidence>
<dbReference type="Gene3D" id="3.20.20.150">
    <property type="entry name" value="Divalent-metal-dependent TIM barrel enzymes"/>
    <property type="match status" value="1"/>
</dbReference>
<feature type="domain" description="DUF1722" evidence="7">
    <location>
        <begin position="308"/>
        <end position="416"/>
    </location>
</feature>
<name>A0A1W1UE86_DESTI</name>
<dbReference type="EMBL" id="FWWT01000005">
    <property type="protein sequence ID" value="SMB79352.1"/>
    <property type="molecule type" value="Genomic_DNA"/>
</dbReference>
<evidence type="ECO:0000256" key="5">
    <source>
        <dbReference type="ARBA" id="ARBA00022801"/>
    </source>
</evidence>
<evidence type="ECO:0000256" key="1">
    <source>
        <dbReference type="ARBA" id="ARBA00022722"/>
    </source>
</evidence>
<reference evidence="8 9" key="1">
    <citation type="submission" date="2017-04" db="EMBL/GenBank/DDBJ databases">
        <authorList>
            <person name="Afonso C.L."/>
            <person name="Miller P.J."/>
            <person name="Scott M.A."/>
            <person name="Spackman E."/>
            <person name="Goraichik I."/>
            <person name="Dimitrov K.M."/>
            <person name="Suarez D.L."/>
            <person name="Swayne D.E."/>
        </authorList>
    </citation>
    <scope>NUCLEOTIDE SEQUENCE [LARGE SCALE GENOMIC DNA]</scope>
    <source>
        <strain evidence="8 9">DSM 11270</strain>
    </source>
</reference>
<dbReference type="RefSeq" id="WP_084051869.1">
    <property type="nucleotide sequence ID" value="NZ_FWWT01000005.1"/>
</dbReference>
<dbReference type="PANTHER" id="PTHR31290:SF5">
    <property type="entry name" value="UV-DAMAGE ENDONUCLEASE"/>
    <property type="match status" value="1"/>
</dbReference>
<evidence type="ECO:0000256" key="3">
    <source>
        <dbReference type="ARBA" id="ARBA00022763"/>
    </source>
</evidence>
<dbReference type="NCBIfam" id="TIGR00629">
    <property type="entry name" value="uvde"/>
    <property type="match status" value="1"/>
</dbReference>
<dbReference type="InterPro" id="IPR004601">
    <property type="entry name" value="UvdE"/>
</dbReference>
<evidence type="ECO:0000259" key="7">
    <source>
        <dbReference type="Pfam" id="PF08349"/>
    </source>
</evidence>
<dbReference type="PANTHER" id="PTHR31290">
    <property type="entry name" value="UV-DAMAGE ENDONUCLEASE"/>
    <property type="match status" value="1"/>
</dbReference>
<dbReference type="InterPro" id="IPR013560">
    <property type="entry name" value="DUF1722"/>
</dbReference>
<evidence type="ECO:0000313" key="9">
    <source>
        <dbReference type="Proteomes" id="UP000192731"/>
    </source>
</evidence>
<dbReference type="STRING" id="656914.SAMN00017405_0751"/>
<dbReference type="AlphaFoldDB" id="A0A1W1UE86"/>
<dbReference type="GO" id="GO:0004519">
    <property type="term" value="F:endonuclease activity"/>
    <property type="evidence" value="ECO:0007669"/>
    <property type="project" value="UniProtKB-KW"/>
</dbReference>
<gene>
    <name evidence="8" type="ORF">SAMN00017405_0751</name>
</gene>
<dbReference type="GO" id="GO:0016787">
    <property type="term" value="F:hydrolase activity"/>
    <property type="evidence" value="ECO:0007669"/>
    <property type="project" value="UniProtKB-KW"/>
</dbReference>
<keyword evidence="5" id="KW-0378">Hydrolase</keyword>
<dbReference type="Pfam" id="PF08349">
    <property type="entry name" value="DUF1722"/>
    <property type="match status" value="1"/>
</dbReference>
<keyword evidence="3" id="KW-0227">DNA damage</keyword>
<dbReference type="SUPFAM" id="SSF51658">
    <property type="entry name" value="Xylose isomerase-like"/>
    <property type="match status" value="1"/>
</dbReference>
<proteinExistence type="predicted"/>
<dbReference type="GO" id="GO:0009411">
    <property type="term" value="P:response to UV"/>
    <property type="evidence" value="ECO:0007669"/>
    <property type="project" value="InterPro"/>
</dbReference>
<keyword evidence="4" id="KW-0228">DNA excision</keyword>
<dbReference type="InterPro" id="IPR036237">
    <property type="entry name" value="Xyl_isomerase-like_sf"/>
</dbReference>
<dbReference type="Proteomes" id="UP000192731">
    <property type="component" value="Unassembled WGS sequence"/>
</dbReference>
<accession>A0A1W1UE86</accession>
<evidence type="ECO:0000313" key="8">
    <source>
        <dbReference type="EMBL" id="SMB79352.1"/>
    </source>
</evidence>
<keyword evidence="9" id="KW-1185">Reference proteome</keyword>
<evidence type="ECO:0000256" key="6">
    <source>
        <dbReference type="ARBA" id="ARBA00023204"/>
    </source>
</evidence>
<evidence type="ECO:0000256" key="4">
    <source>
        <dbReference type="ARBA" id="ARBA00022769"/>
    </source>
</evidence>
<protein>
    <submittedName>
        <fullName evidence="8">UV-damage endonuclease</fullName>
    </submittedName>
</protein>
<keyword evidence="2 8" id="KW-0255">Endonuclease</keyword>
<dbReference type="GO" id="GO:0006289">
    <property type="term" value="P:nucleotide-excision repair"/>
    <property type="evidence" value="ECO:0007669"/>
    <property type="project" value="InterPro"/>
</dbReference>
<dbReference type="Pfam" id="PF03851">
    <property type="entry name" value="UvdE"/>
    <property type="match status" value="1"/>
</dbReference>
<organism evidence="8 9">
    <name type="scientific">Desulfonispora thiosulfatigenes DSM 11270</name>
    <dbReference type="NCBI Taxonomy" id="656914"/>
    <lineage>
        <taxon>Bacteria</taxon>
        <taxon>Bacillati</taxon>
        <taxon>Bacillota</taxon>
        <taxon>Clostridia</taxon>
        <taxon>Eubacteriales</taxon>
        <taxon>Peptococcaceae</taxon>
        <taxon>Desulfonispora</taxon>
    </lineage>
</organism>